<protein>
    <recommendedName>
        <fullName evidence="3">GpW protein</fullName>
    </recommendedName>
</protein>
<comment type="caution">
    <text evidence="1">The sequence shown here is derived from an EMBL/GenBank/DDBJ whole genome shotgun (WGS) entry which is preliminary data.</text>
</comment>
<dbReference type="NCBIfam" id="NF047331">
    <property type="entry name" value="phage_HTJ"/>
    <property type="match status" value="1"/>
</dbReference>
<dbReference type="RefSeq" id="WP_352890441.1">
    <property type="nucleotide sequence ID" value="NZ_JBEPIJ010000020.1"/>
</dbReference>
<keyword evidence="2" id="KW-1185">Reference proteome</keyword>
<reference evidence="1 2" key="1">
    <citation type="submission" date="2024-06" db="EMBL/GenBank/DDBJ databases">
        <authorList>
            <person name="Li Z."/>
            <person name="Jiang Y."/>
        </authorList>
    </citation>
    <scope>NUCLEOTIDE SEQUENCE [LARGE SCALE GENOMIC DNA]</scope>
    <source>
        <strain evidence="1 2">HSW-8</strain>
    </source>
</reference>
<accession>A0ABV2ACV5</accession>
<evidence type="ECO:0000313" key="2">
    <source>
        <dbReference type="Proteomes" id="UP001465331"/>
    </source>
</evidence>
<name>A0ABV2ACV5_9GAMM</name>
<organism evidence="1 2">
    <name type="scientific">Sinimarinibacterium thermocellulolyticum</name>
    <dbReference type="NCBI Taxonomy" id="3170016"/>
    <lineage>
        <taxon>Bacteria</taxon>
        <taxon>Pseudomonadati</taxon>
        <taxon>Pseudomonadota</taxon>
        <taxon>Gammaproteobacteria</taxon>
        <taxon>Nevskiales</taxon>
        <taxon>Nevskiaceae</taxon>
        <taxon>Sinimarinibacterium</taxon>
    </lineage>
</organism>
<proteinExistence type="predicted"/>
<evidence type="ECO:0000313" key="1">
    <source>
        <dbReference type="EMBL" id="MES0875060.1"/>
    </source>
</evidence>
<gene>
    <name evidence="1" type="ORF">ABSH63_13740</name>
</gene>
<sequence length="73" mass="8135">MAYTQAHLEALEAALAKGEKRVTFGDKTVEYRSIEELQAAIRQVKRDLFEQAAATGLWPGAPRQIRITTSKGF</sequence>
<dbReference type="EMBL" id="JBEPIJ010000020">
    <property type="protein sequence ID" value="MES0875060.1"/>
    <property type="molecule type" value="Genomic_DNA"/>
</dbReference>
<evidence type="ECO:0008006" key="3">
    <source>
        <dbReference type="Google" id="ProtNLM"/>
    </source>
</evidence>
<dbReference type="Proteomes" id="UP001465331">
    <property type="component" value="Unassembled WGS sequence"/>
</dbReference>